<dbReference type="AlphaFoldDB" id="A0A5C5Z3Y2"/>
<gene>
    <name evidence="1" type="ORF">CA13_33550</name>
</gene>
<dbReference type="OrthoDB" id="9906113at2"/>
<dbReference type="Proteomes" id="UP000315010">
    <property type="component" value="Unassembled WGS sequence"/>
</dbReference>
<evidence type="ECO:0000313" key="2">
    <source>
        <dbReference type="Proteomes" id="UP000315010"/>
    </source>
</evidence>
<dbReference type="EMBL" id="SJPJ01000001">
    <property type="protein sequence ID" value="TWT81900.1"/>
    <property type="molecule type" value="Genomic_DNA"/>
</dbReference>
<evidence type="ECO:0000313" key="1">
    <source>
        <dbReference type="EMBL" id="TWT81900.1"/>
    </source>
</evidence>
<proteinExistence type="predicted"/>
<accession>A0A5C5Z3Y2</accession>
<protein>
    <submittedName>
        <fullName evidence="1">Uncharacterized protein</fullName>
    </submittedName>
</protein>
<comment type="caution">
    <text evidence="1">The sequence shown here is derived from an EMBL/GenBank/DDBJ whole genome shotgun (WGS) entry which is preliminary data.</text>
</comment>
<dbReference type="RefSeq" id="WP_146398076.1">
    <property type="nucleotide sequence ID" value="NZ_SJPJ01000001.1"/>
</dbReference>
<sequence length="192" mass="21693">MTKLNRSRRLLLKNASVWTIAATVNSFPCASNAQEISDFDHVQKLDVGVRPQLNSCGVVIFEVNDRTFVTFEAEQRTEDSVEFGTALIEFEGLLTHKTRHGGSESFVDHTVDIDALDCCEIFEVSHSNWLRRWEPLTSSTDAQPRHFIITFLGMNSLVSRGVHFECLAKDIHVDFVSVKSFEEAVAFASRLR</sequence>
<name>A0A5C5Z3Y2_9BACT</name>
<reference evidence="1 2" key="1">
    <citation type="submission" date="2019-02" db="EMBL/GenBank/DDBJ databases">
        <title>Deep-cultivation of Planctomycetes and their phenomic and genomic characterization uncovers novel biology.</title>
        <authorList>
            <person name="Wiegand S."/>
            <person name="Jogler M."/>
            <person name="Boedeker C."/>
            <person name="Pinto D."/>
            <person name="Vollmers J."/>
            <person name="Rivas-Marin E."/>
            <person name="Kohn T."/>
            <person name="Peeters S.H."/>
            <person name="Heuer A."/>
            <person name="Rast P."/>
            <person name="Oberbeckmann S."/>
            <person name="Bunk B."/>
            <person name="Jeske O."/>
            <person name="Meyerdierks A."/>
            <person name="Storesund J.E."/>
            <person name="Kallscheuer N."/>
            <person name="Luecker S."/>
            <person name="Lage O.M."/>
            <person name="Pohl T."/>
            <person name="Merkel B.J."/>
            <person name="Hornburger P."/>
            <person name="Mueller R.-W."/>
            <person name="Bruemmer F."/>
            <person name="Labrenz M."/>
            <person name="Spormann A.M."/>
            <person name="Op Den Camp H."/>
            <person name="Overmann J."/>
            <person name="Amann R."/>
            <person name="Jetten M.S.M."/>
            <person name="Mascher T."/>
            <person name="Medema M.H."/>
            <person name="Devos D.P."/>
            <person name="Kaster A.-K."/>
            <person name="Ovreas L."/>
            <person name="Rohde M."/>
            <person name="Galperin M.Y."/>
            <person name="Jogler C."/>
        </authorList>
    </citation>
    <scope>NUCLEOTIDE SEQUENCE [LARGE SCALE GENOMIC DNA]</scope>
    <source>
        <strain evidence="1 2">CA13</strain>
    </source>
</reference>
<organism evidence="1 2">
    <name type="scientific">Novipirellula herctigrandis</name>
    <dbReference type="NCBI Taxonomy" id="2527986"/>
    <lineage>
        <taxon>Bacteria</taxon>
        <taxon>Pseudomonadati</taxon>
        <taxon>Planctomycetota</taxon>
        <taxon>Planctomycetia</taxon>
        <taxon>Pirellulales</taxon>
        <taxon>Pirellulaceae</taxon>
        <taxon>Novipirellula</taxon>
    </lineage>
</organism>
<keyword evidence="2" id="KW-1185">Reference proteome</keyword>